<evidence type="ECO:0000313" key="2">
    <source>
        <dbReference type="EMBL" id="GIG53298.1"/>
    </source>
</evidence>
<feature type="region of interest" description="Disordered" evidence="1">
    <location>
        <begin position="176"/>
        <end position="198"/>
    </location>
</feature>
<proteinExistence type="predicted"/>
<dbReference type="Gene3D" id="6.10.140.2180">
    <property type="match status" value="1"/>
</dbReference>
<keyword evidence="3" id="KW-1185">Reference proteome</keyword>
<evidence type="ECO:0008006" key="4">
    <source>
        <dbReference type="Google" id="ProtNLM"/>
    </source>
</evidence>
<evidence type="ECO:0000256" key="1">
    <source>
        <dbReference type="SAM" id="MobiDB-lite"/>
    </source>
</evidence>
<dbReference type="AlphaFoldDB" id="A0A919Q2V8"/>
<reference evidence="2" key="1">
    <citation type="submission" date="2021-01" db="EMBL/GenBank/DDBJ databases">
        <title>Whole genome shotgun sequence of Demequina activiva NBRC 110675.</title>
        <authorList>
            <person name="Komaki H."/>
            <person name="Tamura T."/>
        </authorList>
    </citation>
    <scope>NUCLEOTIDE SEQUENCE</scope>
    <source>
        <strain evidence="2">NBRC 110675</strain>
    </source>
</reference>
<dbReference type="EMBL" id="BONR01000001">
    <property type="protein sequence ID" value="GIG53298.1"/>
    <property type="molecule type" value="Genomic_DNA"/>
</dbReference>
<evidence type="ECO:0000313" key="3">
    <source>
        <dbReference type="Proteomes" id="UP000652354"/>
    </source>
</evidence>
<dbReference type="SUPFAM" id="SSF46785">
    <property type="entry name" value="Winged helix' DNA-binding domain"/>
    <property type="match status" value="1"/>
</dbReference>
<dbReference type="InterPro" id="IPR036390">
    <property type="entry name" value="WH_DNA-bd_sf"/>
</dbReference>
<dbReference type="Gene3D" id="1.10.10.10">
    <property type="entry name" value="Winged helix-like DNA-binding domain superfamily/Winged helix DNA-binding domain"/>
    <property type="match status" value="1"/>
</dbReference>
<comment type="caution">
    <text evidence="2">The sequence shown here is derived from an EMBL/GenBank/DDBJ whole genome shotgun (WGS) entry which is preliminary data.</text>
</comment>
<organism evidence="2 3">
    <name type="scientific">Demequina activiva</name>
    <dbReference type="NCBI Taxonomy" id="1582364"/>
    <lineage>
        <taxon>Bacteria</taxon>
        <taxon>Bacillati</taxon>
        <taxon>Actinomycetota</taxon>
        <taxon>Actinomycetes</taxon>
        <taxon>Micrococcales</taxon>
        <taxon>Demequinaceae</taxon>
        <taxon>Demequina</taxon>
    </lineage>
</organism>
<feature type="compositionally biased region" description="Acidic residues" evidence="1">
    <location>
        <begin position="179"/>
        <end position="198"/>
    </location>
</feature>
<dbReference type="InterPro" id="IPR036388">
    <property type="entry name" value="WH-like_DNA-bd_sf"/>
</dbReference>
<dbReference type="Proteomes" id="UP000652354">
    <property type="component" value="Unassembled WGS sequence"/>
</dbReference>
<protein>
    <recommendedName>
        <fullName evidence="4">Helix-turn-helix domain-containing protein</fullName>
    </recommendedName>
</protein>
<name>A0A919Q2V8_9MICO</name>
<accession>A0A919Q2V8</accession>
<sequence length="198" mass="22101">MSNDRARLLLHPVRMRVVIALSARDLTTRQIGTLLTDVPQASLYRAIAQLHEAELIEVAKEVRRGGAMERTYRMVPGGANVTSKTFTAGSEEEFLGTVQSFADVIVSTAARHLALANETWRDDRYALRHESLWITADEREQLAQDFAATYAKYHHRDQPPDAQLWALMIAAIPDHTVSGEDEEELEGDEPADSDDATD</sequence>
<gene>
    <name evidence="2" type="ORF">Dac01nite_00500</name>
</gene>
<dbReference type="RefSeq" id="WP_203652783.1">
    <property type="nucleotide sequence ID" value="NZ_BONR01000001.1"/>
</dbReference>